<accession>A5G410</accession>
<proteinExistence type="predicted"/>
<dbReference type="EMBL" id="CP000698">
    <property type="protein sequence ID" value="ABQ26528.1"/>
    <property type="molecule type" value="Genomic_DNA"/>
</dbReference>
<dbReference type="InterPro" id="IPR029062">
    <property type="entry name" value="Class_I_gatase-like"/>
</dbReference>
<dbReference type="Pfam" id="PF17963">
    <property type="entry name" value="Big_9"/>
    <property type="match status" value="1"/>
</dbReference>
<evidence type="ECO:0008006" key="4">
    <source>
        <dbReference type="Google" id="ProtNLM"/>
    </source>
</evidence>
<gene>
    <name evidence="2" type="ordered locus">Gura_2349</name>
</gene>
<dbReference type="Gene3D" id="3.40.50.880">
    <property type="match status" value="1"/>
</dbReference>
<dbReference type="SUPFAM" id="SSF52317">
    <property type="entry name" value="Class I glutamine amidotransferase-like"/>
    <property type="match status" value="1"/>
</dbReference>
<feature type="chain" id="PRO_5002683289" description="Tandem-95 repeat protein" evidence="1">
    <location>
        <begin position="33"/>
        <end position="974"/>
    </location>
</feature>
<keyword evidence="3" id="KW-1185">Reference proteome</keyword>
<dbReference type="KEGG" id="gur:Gura_2349"/>
<sequence>MEKILFRSFRYIFPVVCLLIVAVSAAPYQAIAQQGSTPPEPFVAIHISEFTHALETTPAVPPTPTGTGFSGYQWWYTSWHYFVAYESFKEALSSDGTPFVEVSDSDIAAGKLLNPDGSPRYPILISLASEAIADYEISPLRNYVSAGGFVFVGSSAFTRYPDGTNRGDFALAGEMGLHMANSNQTESNNWNWYGNKHFTKTTDHRLTSHIPSGTLVWNAPLTSEEIPWGNSPAHVIHGKHWTWSVVANGATVVANGDSGPLLTVKNYGQGQFIYHGAIQPLIGHGMIDPSMYAYLVYRRAIEWAFESFTLPIVKLSPWRYPYDAALVVRHDFEEYIDLIKTIKSSAQFEHSIGAVGEYYFSTGALRTYTGSDRATIISSLRDAVSYYGATIGSHNGGLKNPGNPSLQPSDHDYWHWGPDEALDQSPPGYANGKAYASASILASFKDIEGWLAGIDNGRPGCGATGTCPRTWASPYFNSTREDSYDILEQLGSITMGEQKIGPFPHFTLSYKKPGKRIYSHVSQPTSDWFVGTEIPQALEWGHTTDSIRAAVDFYYDIGGLLLNYYGHAPSNSGGLEQEYVSYSMSKPKLWSTNAVGIYDWWLLRSKVNVTPNFTRSGNTSIVTASVFGVTDADTAIEIVLPRGSSETIGNMQVFLDGTPANPADYRTTNYGAKVRIGASVSTVQIQYSVSATPVAVNDTYSTNANTTLNQAVPGVLGNDTDPQGAILTAQLVSGPSHGTLTLNTNGAFTYTPAANYAGNDSFTYMANNGTINSNVATVTITVLPTVALSSLSLNPSSVAGGATSRGTVGLSGPAPSGGVSVSLSDNSSAAGVPASVTIPSGSTSAIFTITTTPVAGSTPVTISASYGGVTRTATLTVARPVLSALSVSPTSVRGGATSRGTVRLSSPAPSGGVVVSLSDNSSAAGVPANVTIAGGSTSATFTITTTRVTRSTSVTISAAYGGVTKRTTLRVTRY</sequence>
<keyword evidence="1" id="KW-0732">Signal</keyword>
<name>A5G410_GEOUR</name>
<protein>
    <recommendedName>
        <fullName evidence="4">Tandem-95 repeat protein</fullName>
    </recommendedName>
</protein>
<organism evidence="2 3">
    <name type="scientific">Geotalea uraniireducens (strain Rf4)</name>
    <name type="common">Geobacter uraniireducens</name>
    <dbReference type="NCBI Taxonomy" id="351605"/>
    <lineage>
        <taxon>Bacteria</taxon>
        <taxon>Pseudomonadati</taxon>
        <taxon>Thermodesulfobacteriota</taxon>
        <taxon>Desulfuromonadia</taxon>
        <taxon>Geobacterales</taxon>
        <taxon>Geobacteraceae</taxon>
        <taxon>Geotalea</taxon>
    </lineage>
</organism>
<evidence type="ECO:0000313" key="2">
    <source>
        <dbReference type="EMBL" id="ABQ26528.1"/>
    </source>
</evidence>
<evidence type="ECO:0000313" key="3">
    <source>
        <dbReference type="Proteomes" id="UP000006695"/>
    </source>
</evidence>
<feature type="signal peptide" evidence="1">
    <location>
        <begin position="1"/>
        <end position="32"/>
    </location>
</feature>
<dbReference type="Gene3D" id="2.60.40.2810">
    <property type="match status" value="1"/>
</dbReference>
<reference evidence="2 3" key="1">
    <citation type="submission" date="2007-05" db="EMBL/GenBank/DDBJ databases">
        <title>Complete sequence of Geobacter uraniireducens Rf4.</title>
        <authorList>
            <consortium name="US DOE Joint Genome Institute"/>
            <person name="Copeland A."/>
            <person name="Lucas S."/>
            <person name="Lapidus A."/>
            <person name="Barry K."/>
            <person name="Detter J.C."/>
            <person name="Glavina del Rio T."/>
            <person name="Hammon N."/>
            <person name="Israni S."/>
            <person name="Dalin E."/>
            <person name="Tice H."/>
            <person name="Pitluck S."/>
            <person name="Chertkov O."/>
            <person name="Brettin T."/>
            <person name="Bruce D."/>
            <person name="Han C."/>
            <person name="Schmutz J."/>
            <person name="Larimer F."/>
            <person name="Land M."/>
            <person name="Hauser L."/>
            <person name="Kyrpides N."/>
            <person name="Mikhailova N."/>
            <person name="Shelobolina E."/>
            <person name="Aklujkar M."/>
            <person name="Lovley D."/>
            <person name="Richardson P."/>
        </authorList>
    </citation>
    <scope>NUCLEOTIDE SEQUENCE [LARGE SCALE GENOMIC DNA]</scope>
    <source>
        <strain evidence="2 3">Rf4</strain>
    </source>
</reference>
<dbReference type="STRING" id="351605.Gura_2349"/>
<dbReference type="Proteomes" id="UP000006695">
    <property type="component" value="Chromosome"/>
</dbReference>
<dbReference type="AlphaFoldDB" id="A5G410"/>
<evidence type="ECO:0000256" key="1">
    <source>
        <dbReference type="SAM" id="SignalP"/>
    </source>
</evidence>
<dbReference type="HOGENOM" id="CLU_304789_0_0_7"/>